<keyword evidence="1" id="KW-0378">Hydrolase</keyword>
<dbReference type="PANTHER" id="PTHR43240">
    <property type="entry name" value="1,4-DIHYDROXY-2-NAPHTHOYL-COA THIOESTERASE 1"/>
    <property type="match status" value="1"/>
</dbReference>
<dbReference type="CDD" id="cd03443">
    <property type="entry name" value="PaaI_thioesterase"/>
    <property type="match status" value="1"/>
</dbReference>
<evidence type="ECO:0000256" key="1">
    <source>
        <dbReference type="ARBA" id="ARBA00022801"/>
    </source>
</evidence>
<keyword evidence="4" id="KW-1185">Reference proteome</keyword>
<dbReference type="NCBIfam" id="TIGR00369">
    <property type="entry name" value="unchar_dom_1"/>
    <property type="match status" value="1"/>
</dbReference>
<evidence type="ECO:0000313" key="4">
    <source>
        <dbReference type="Proteomes" id="UP000603352"/>
    </source>
</evidence>
<dbReference type="Proteomes" id="UP000603352">
    <property type="component" value="Unassembled WGS sequence"/>
</dbReference>
<dbReference type="RefSeq" id="WP_188577209.1">
    <property type="nucleotide sequence ID" value="NZ_BMDZ01000018.1"/>
</dbReference>
<dbReference type="Gene3D" id="3.10.129.10">
    <property type="entry name" value="Hotdog Thioesterase"/>
    <property type="match status" value="1"/>
</dbReference>
<dbReference type="InterPro" id="IPR003736">
    <property type="entry name" value="PAAI_dom"/>
</dbReference>
<comment type="caution">
    <text evidence="3">The sequence shown here is derived from an EMBL/GenBank/DDBJ whole genome shotgun (WGS) entry which is preliminary data.</text>
</comment>
<dbReference type="Pfam" id="PF03061">
    <property type="entry name" value="4HBT"/>
    <property type="match status" value="1"/>
</dbReference>
<dbReference type="EMBL" id="BMDZ01000018">
    <property type="protein sequence ID" value="GGB37908.1"/>
    <property type="molecule type" value="Genomic_DNA"/>
</dbReference>
<dbReference type="SUPFAM" id="SSF54637">
    <property type="entry name" value="Thioesterase/thiol ester dehydrase-isomerase"/>
    <property type="match status" value="1"/>
</dbReference>
<gene>
    <name evidence="3" type="ORF">GCM10011505_19280</name>
</gene>
<organism evidence="3 4">
    <name type="scientific">Tistrella bauzanensis</name>
    <dbReference type="NCBI Taxonomy" id="657419"/>
    <lineage>
        <taxon>Bacteria</taxon>
        <taxon>Pseudomonadati</taxon>
        <taxon>Pseudomonadota</taxon>
        <taxon>Alphaproteobacteria</taxon>
        <taxon>Geminicoccales</taxon>
        <taxon>Geminicoccaceae</taxon>
        <taxon>Tistrella</taxon>
    </lineage>
</organism>
<dbReference type="PANTHER" id="PTHR43240:SF1">
    <property type="entry name" value="BLR5584 PROTEIN"/>
    <property type="match status" value="1"/>
</dbReference>
<dbReference type="InterPro" id="IPR029069">
    <property type="entry name" value="HotDog_dom_sf"/>
</dbReference>
<name>A0ABQ1IH96_9PROT</name>
<dbReference type="InterPro" id="IPR006683">
    <property type="entry name" value="Thioestr_dom"/>
</dbReference>
<proteinExistence type="predicted"/>
<reference evidence="4" key="1">
    <citation type="journal article" date="2019" name="Int. J. Syst. Evol. Microbiol.">
        <title>The Global Catalogue of Microorganisms (GCM) 10K type strain sequencing project: providing services to taxonomists for standard genome sequencing and annotation.</title>
        <authorList>
            <consortium name="The Broad Institute Genomics Platform"/>
            <consortium name="The Broad Institute Genome Sequencing Center for Infectious Disease"/>
            <person name="Wu L."/>
            <person name="Ma J."/>
        </authorList>
    </citation>
    <scope>NUCLEOTIDE SEQUENCE [LARGE SCALE GENOMIC DNA]</scope>
    <source>
        <strain evidence="4">CGMCC 1.10188</strain>
    </source>
</reference>
<sequence>MTTEIAAAAADTTDSRNVGVASIEQIEGLSGLEMLQRLISGALPRPPIGATLNFDPEAVEHGRAVFAGTPLVDHYNPIGTVHGGWIAAMLDSALGCAVHSTLAAGSAYTTVEIKVNYLRAVTAQTGRMRAEGKVIHVGRSFATAEATLTDAAGKLYAHATTTCAIFPLARRAAAAAKAAAD</sequence>
<protein>
    <submittedName>
        <fullName evidence="3">Aromatic compound catabolic protein</fullName>
    </submittedName>
</protein>
<feature type="domain" description="Thioesterase" evidence="2">
    <location>
        <begin position="79"/>
        <end position="155"/>
    </location>
</feature>
<evidence type="ECO:0000259" key="2">
    <source>
        <dbReference type="Pfam" id="PF03061"/>
    </source>
</evidence>
<evidence type="ECO:0000313" key="3">
    <source>
        <dbReference type="EMBL" id="GGB37908.1"/>
    </source>
</evidence>
<accession>A0ABQ1IH96</accession>